<organism evidence="4">
    <name type="scientific">uncultured Caudovirales phage</name>
    <dbReference type="NCBI Taxonomy" id="2100421"/>
    <lineage>
        <taxon>Viruses</taxon>
        <taxon>Duplodnaviria</taxon>
        <taxon>Heunggongvirae</taxon>
        <taxon>Uroviricota</taxon>
        <taxon>Caudoviricetes</taxon>
        <taxon>Peduoviridae</taxon>
        <taxon>Maltschvirus</taxon>
        <taxon>Maltschvirus maltsch</taxon>
    </lineage>
</organism>
<dbReference type="SUPFAM" id="SSF51126">
    <property type="entry name" value="Pectin lyase-like"/>
    <property type="match status" value="1"/>
</dbReference>
<dbReference type="GO" id="GO:0051701">
    <property type="term" value="P:biological process involved in interaction with host"/>
    <property type="evidence" value="ECO:0007669"/>
    <property type="project" value="UniProtKB-ARBA"/>
</dbReference>
<evidence type="ECO:0000256" key="2">
    <source>
        <dbReference type="ARBA" id="ARBA00022844"/>
    </source>
</evidence>
<keyword evidence="4" id="KW-0456">Lyase</keyword>
<dbReference type="GO" id="GO:0044423">
    <property type="term" value="C:virion component"/>
    <property type="evidence" value="ECO:0007669"/>
    <property type="project" value="UniProtKB-KW"/>
</dbReference>
<name>A0A6J5L4L3_9CAUD</name>
<sequence>MAIITIGRIQHRHGLQEDIPNLATAELGWSLDQRRLFIGNGSVEEGAPVVGRTEILTQYSDLTGLFNGYIYKGKAAGYIAQTGASPINPITQSIQDKLDDVCVSVRDFGVAGNGETDDTAAINRALSELFCRSMSAASRRTLYFPAGVYVISEALRIPAYASIRGDGKNRTIIVQRNPYAVGVVALADGRQQIEANMGHNGAALPRNISISSMTLNNLTYGRVMSVHCASFCMFTDVGFDGRRFDPALDPSIDPRSVDPFMNTCLTITSTPAAISNNIMFDKCEFIDGAYPMVLNDNMQNITFNMCTFDKFYNGCMVGALPGGRSRGAPSAIRFIGGHYDHIGLSAIVVGEHAKNVTTAFNHFAEVGNNNMGNGYAIAPVIEFNSPGHICTGDTFDRSDRDEQSFPRIRHSSHAVMVQYYNEQHYGLLRQRVGARAEIANDVITETALPIVFSPQQPTCTIEYTISRGASVQIGSIQVTQAGGECNLSEEYTEQLSNGIEVGITFSTIIDPTTGEYALAYTSSNTGLPALFDYAIRYFDHRQ</sequence>
<feature type="domain" description="Rhamnogalacturonase A/B/Epimerase-like pectate lyase" evidence="3">
    <location>
        <begin position="103"/>
        <end position="182"/>
    </location>
</feature>
<dbReference type="GO" id="GO:0016829">
    <property type="term" value="F:lyase activity"/>
    <property type="evidence" value="ECO:0007669"/>
    <property type="project" value="UniProtKB-KW"/>
</dbReference>
<evidence type="ECO:0000259" key="3">
    <source>
        <dbReference type="Pfam" id="PF12708"/>
    </source>
</evidence>
<comment type="subcellular location">
    <subcellularLocation>
        <location evidence="1">Virion</location>
    </subcellularLocation>
</comment>
<keyword evidence="2" id="KW-0946">Virion</keyword>
<dbReference type="Gene3D" id="2.160.20.10">
    <property type="entry name" value="Single-stranded right-handed beta-helix, Pectin lyase-like"/>
    <property type="match status" value="1"/>
</dbReference>
<dbReference type="Pfam" id="PF12708">
    <property type="entry name" value="Pect-lyase_RHGA_epim"/>
    <property type="match status" value="1"/>
</dbReference>
<protein>
    <submittedName>
        <fullName evidence="4">Pectate lyase superfamily protein</fullName>
    </submittedName>
</protein>
<dbReference type="EMBL" id="LR796237">
    <property type="protein sequence ID" value="CAB4129688.1"/>
    <property type="molecule type" value="Genomic_DNA"/>
</dbReference>
<gene>
    <name evidence="4" type="ORF">UFOVP116_82</name>
</gene>
<dbReference type="InterPro" id="IPR011050">
    <property type="entry name" value="Pectin_lyase_fold/virulence"/>
</dbReference>
<proteinExistence type="predicted"/>
<dbReference type="InterPro" id="IPR024535">
    <property type="entry name" value="RHGA/B-epi-like_pectate_lyase"/>
</dbReference>
<evidence type="ECO:0000256" key="1">
    <source>
        <dbReference type="ARBA" id="ARBA00004328"/>
    </source>
</evidence>
<dbReference type="InterPro" id="IPR012334">
    <property type="entry name" value="Pectin_lyas_fold"/>
</dbReference>
<reference evidence="4" key="1">
    <citation type="submission" date="2020-04" db="EMBL/GenBank/DDBJ databases">
        <authorList>
            <person name="Chiriac C."/>
            <person name="Salcher M."/>
            <person name="Ghai R."/>
            <person name="Kavagutti S V."/>
        </authorList>
    </citation>
    <scope>NUCLEOTIDE SEQUENCE</scope>
</reference>
<accession>A0A6J5L4L3</accession>
<dbReference type="GO" id="GO:0019058">
    <property type="term" value="P:viral life cycle"/>
    <property type="evidence" value="ECO:0007669"/>
    <property type="project" value="UniProtKB-ARBA"/>
</dbReference>
<evidence type="ECO:0000313" key="4">
    <source>
        <dbReference type="EMBL" id="CAB4129688.1"/>
    </source>
</evidence>